<feature type="non-terminal residue" evidence="1">
    <location>
        <position position="1"/>
    </location>
</feature>
<dbReference type="EMBL" id="JAVRJZ010000040">
    <property type="protein sequence ID" value="KAK2704055.1"/>
    <property type="molecule type" value="Genomic_DNA"/>
</dbReference>
<protein>
    <submittedName>
        <fullName evidence="1">Uncharacterized protein</fullName>
    </submittedName>
</protein>
<keyword evidence="2" id="KW-1185">Reference proteome</keyword>
<evidence type="ECO:0000313" key="2">
    <source>
        <dbReference type="Proteomes" id="UP001187531"/>
    </source>
</evidence>
<proteinExistence type="predicted"/>
<name>A0AA88L1E5_ARTSF</name>
<gene>
    <name evidence="1" type="ORF">QYM36_017631</name>
</gene>
<organism evidence="1 2">
    <name type="scientific">Artemia franciscana</name>
    <name type="common">Brine shrimp</name>
    <name type="synonym">Artemia sanfranciscana</name>
    <dbReference type="NCBI Taxonomy" id="6661"/>
    <lineage>
        <taxon>Eukaryota</taxon>
        <taxon>Metazoa</taxon>
        <taxon>Ecdysozoa</taxon>
        <taxon>Arthropoda</taxon>
        <taxon>Crustacea</taxon>
        <taxon>Branchiopoda</taxon>
        <taxon>Anostraca</taxon>
        <taxon>Artemiidae</taxon>
        <taxon>Artemia</taxon>
    </lineage>
</organism>
<sequence length="84" mass="9307">SDRLLVFVKDNDSASLVVSALPPNSRISAKVIKKEYLGIIRIDKGKGFDELNITGPVYSVAQAKRFGAQSFLCTPKLLKINWKQ</sequence>
<dbReference type="Proteomes" id="UP001187531">
    <property type="component" value="Unassembled WGS sequence"/>
</dbReference>
<reference evidence="1" key="1">
    <citation type="submission" date="2023-07" db="EMBL/GenBank/DDBJ databases">
        <title>Chromosome-level genome assembly of Artemia franciscana.</title>
        <authorList>
            <person name="Jo E."/>
        </authorList>
    </citation>
    <scope>NUCLEOTIDE SEQUENCE</scope>
    <source>
        <tissue evidence="1">Whole body</tissue>
    </source>
</reference>
<evidence type="ECO:0000313" key="1">
    <source>
        <dbReference type="EMBL" id="KAK2704055.1"/>
    </source>
</evidence>
<accession>A0AA88L1E5</accession>
<comment type="caution">
    <text evidence="1">The sequence shown here is derived from an EMBL/GenBank/DDBJ whole genome shotgun (WGS) entry which is preliminary data.</text>
</comment>
<dbReference type="AlphaFoldDB" id="A0AA88L1E5"/>